<accession>A0A9N9JS79</accession>
<protein>
    <submittedName>
        <fullName evidence="1">5430_t:CDS:1</fullName>
    </submittedName>
</protein>
<sequence length="86" mass="9632">DDKDDAINCEYCCKTPGETTRVDISTDCNCCEGCVKNSNCIEWAYTKNLCFHLVNRKPLLDICDYPTLNKTLPETTEASGVIRCSD</sequence>
<proteinExistence type="predicted"/>
<feature type="non-terminal residue" evidence="1">
    <location>
        <position position="86"/>
    </location>
</feature>
<name>A0A9N9JS79_9GLOM</name>
<evidence type="ECO:0000313" key="2">
    <source>
        <dbReference type="Proteomes" id="UP000789396"/>
    </source>
</evidence>
<feature type="non-terminal residue" evidence="1">
    <location>
        <position position="1"/>
    </location>
</feature>
<dbReference type="OrthoDB" id="2328927at2759"/>
<dbReference type="AlphaFoldDB" id="A0A9N9JS79"/>
<comment type="caution">
    <text evidence="1">The sequence shown here is derived from an EMBL/GenBank/DDBJ whole genome shotgun (WGS) entry which is preliminary data.</text>
</comment>
<keyword evidence="2" id="KW-1185">Reference proteome</keyword>
<organism evidence="1 2">
    <name type="scientific">Racocetra fulgida</name>
    <dbReference type="NCBI Taxonomy" id="60492"/>
    <lineage>
        <taxon>Eukaryota</taxon>
        <taxon>Fungi</taxon>
        <taxon>Fungi incertae sedis</taxon>
        <taxon>Mucoromycota</taxon>
        <taxon>Glomeromycotina</taxon>
        <taxon>Glomeromycetes</taxon>
        <taxon>Diversisporales</taxon>
        <taxon>Gigasporaceae</taxon>
        <taxon>Racocetra</taxon>
    </lineage>
</organism>
<dbReference type="Proteomes" id="UP000789396">
    <property type="component" value="Unassembled WGS sequence"/>
</dbReference>
<reference evidence="1" key="1">
    <citation type="submission" date="2021-06" db="EMBL/GenBank/DDBJ databases">
        <authorList>
            <person name="Kallberg Y."/>
            <person name="Tangrot J."/>
            <person name="Rosling A."/>
        </authorList>
    </citation>
    <scope>NUCLEOTIDE SEQUENCE</scope>
    <source>
        <strain evidence="1">IN212</strain>
    </source>
</reference>
<gene>
    <name evidence="1" type="ORF">RFULGI_LOCUS17108</name>
</gene>
<evidence type="ECO:0000313" key="1">
    <source>
        <dbReference type="EMBL" id="CAG8794737.1"/>
    </source>
</evidence>
<dbReference type="EMBL" id="CAJVPZ010064893">
    <property type="protein sequence ID" value="CAG8794737.1"/>
    <property type="molecule type" value="Genomic_DNA"/>
</dbReference>